<evidence type="ECO:0000313" key="2">
    <source>
        <dbReference type="Proteomes" id="UP000464178"/>
    </source>
</evidence>
<dbReference type="KEGG" id="gms:SOIL9_17920"/>
<gene>
    <name evidence="1" type="ORF">SOIL9_17920</name>
</gene>
<sequence length="191" mass="21784">MVRKATLAPAPCKGRFAVHQLRHRQSATSQTKQHPNYTTVNKRIQSIFPPNSAFHSSPQVAPAVHRAPNSTKLRTRWRKMEQHFDTNRSFIYQTIKSASFSRHPKASISPAPQRNLCPIQYEISFTPECPTSCAPEMRNLPHCGRRFALILRVQNCNQQRRSMCEPAARQIQGDCEWGPISVVTTYTIGSW</sequence>
<protein>
    <submittedName>
        <fullName evidence="1">Uncharacterized protein</fullName>
    </submittedName>
</protein>
<evidence type="ECO:0000313" key="1">
    <source>
        <dbReference type="EMBL" id="VTR95922.1"/>
    </source>
</evidence>
<reference evidence="1 2" key="1">
    <citation type="submission" date="2019-05" db="EMBL/GenBank/DDBJ databases">
        <authorList>
            <consortium name="Science for Life Laboratories"/>
        </authorList>
    </citation>
    <scope>NUCLEOTIDE SEQUENCE [LARGE SCALE GENOMIC DNA]</scope>
    <source>
        <strain evidence="1">Soil9</strain>
    </source>
</reference>
<dbReference type="AlphaFoldDB" id="A0A6P2D8T4"/>
<proteinExistence type="predicted"/>
<dbReference type="EMBL" id="LR593886">
    <property type="protein sequence ID" value="VTR95922.1"/>
    <property type="molecule type" value="Genomic_DNA"/>
</dbReference>
<organism evidence="1 2">
    <name type="scientific">Gemmata massiliana</name>
    <dbReference type="NCBI Taxonomy" id="1210884"/>
    <lineage>
        <taxon>Bacteria</taxon>
        <taxon>Pseudomonadati</taxon>
        <taxon>Planctomycetota</taxon>
        <taxon>Planctomycetia</taxon>
        <taxon>Gemmatales</taxon>
        <taxon>Gemmataceae</taxon>
        <taxon>Gemmata</taxon>
    </lineage>
</organism>
<keyword evidence="2" id="KW-1185">Reference proteome</keyword>
<dbReference type="Proteomes" id="UP000464178">
    <property type="component" value="Chromosome"/>
</dbReference>
<name>A0A6P2D8T4_9BACT</name>
<accession>A0A6P2D8T4</accession>